<dbReference type="PANTHER" id="PTHR34039:SF1">
    <property type="entry name" value="UPF0102 PROTEIN YRAN"/>
    <property type="match status" value="1"/>
</dbReference>
<dbReference type="NCBIfam" id="NF009150">
    <property type="entry name" value="PRK12497.1-3"/>
    <property type="match status" value="1"/>
</dbReference>
<gene>
    <name evidence="3" type="ORF">CWI84_07270</name>
</gene>
<comment type="caution">
    <text evidence="3">The sequence shown here is derived from an EMBL/GenBank/DDBJ whole genome shotgun (WGS) entry which is preliminary data.</text>
</comment>
<evidence type="ECO:0000313" key="3">
    <source>
        <dbReference type="EMBL" id="RUO80093.1"/>
    </source>
</evidence>
<dbReference type="Gene3D" id="3.40.1350.10">
    <property type="match status" value="1"/>
</dbReference>
<dbReference type="SUPFAM" id="SSF52980">
    <property type="entry name" value="Restriction endonuclease-like"/>
    <property type="match status" value="1"/>
</dbReference>
<dbReference type="EMBL" id="PIQH01000006">
    <property type="protein sequence ID" value="RUO80093.1"/>
    <property type="molecule type" value="Genomic_DNA"/>
</dbReference>
<dbReference type="InterPro" id="IPR003509">
    <property type="entry name" value="UPF0102_YraN-like"/>
</dbReference>
<dbReference type="GO" id="GO:0003676">
    <property type="term" value="F:nucleic acid binding"/>
    <property type="evidence" value="ECO:0007669"/>
    <property type="project" value="InterPro"/>
</dbReference>
<dbReference type="OrthoDB" id="9794876at2"/>
<protein>
    <recommendedName>
        <fullName evidence="2">UPF0102 protein CWI84_07270</fullName>
    </recommendedName>
</protein>
<dbReference type="NCBIfam" id="TIGR00252">
    <property type="entry name" value="YraN family protein"/>
    <property type="match status" value="1"/>
</dbReference>
<accession>A0A432ZQD6</accession>
<organism evidence="3 4">
    <name type="scientific">Idiomarina tyrosinivorans</name>
    <dbReference type="NCBI Taxonomy" id="1445662"/>
    <lineage>
        <taxon>Bacteria</taxon>
        <taxon>Pseudomonadati</taxon>
        <taxon>Pseudomonadota</taxon>
        <taxon>Gammaproteobacteria</taxon>
        <taxon>Alteromonadales</taxon>
        <taxon>Idiomarinaceae</taxon>
        <taxon>Idiomarina</taxon>
    </lineage>
</organism>
<dbReference type="InterPro" id="IPR011856">
    <property type="entry name" value="tRNA_endonuc-like_dom_sf"/>
</dbReference>
<name>A0A432ZQD6_9GAMM</name>
<evidence type="ECO:0000256" key="2">
    <source>
        <dbReference type="HAMAP-Rule" id="MF_00048"/>
    </source>
</evidence>
<sequence>MHNKKRGNLGEQRACQLLQSQAIRIVERNFRTPRGEIDIIARDEDTWVFIEVKFRQDADFAEVLSQISHAQLARIKTAARYYLLNKRIAEHLCHIRFDVITVTVEPEHIEWFKDAF</sequence>
<evidence type="ECO:0000256" key="1">
    <source>
        <dbReference type="ARBA" id="ARBA00006738"/>
    </source>
</evidence>
<dbReference type="Pfam" id="PF02021">
    <property type="entry name" value="UPF0102"/>
    <property type="match status" value="1"/>
</dbReference>
<dbReference type="Proteomes" id="UP000287996">
    <property type="component" value="Unassembled WGS sequence"/>
</dbReference>
<comment type="similarity">
    <text evidence="1 2">Belongs to the UPF0102 family.</text>
</comment>
<dbReference type="PANTHER" id="PTHR34039">
    <property type="entry name" value="UPF0102 PROTEIN YRAN"/>
    <property type="match status" value="1"/>
</dbReference>
<proteinExistence type="inferred from homology"/>
<dbReference type="AlphaFoldDB" id="A0A432ZQD6"/>
<reference evidence="3 4" key="1">
    <citation type="journal article" date="2011" name="Front. Microbiol.">
        <title>Genomic signatures of strain selection and enhancement in Bacillus atrophaeus var. globigii, a historical biowarfare simulant.</title>
        <authorList>
            <person name="Gibbons H.S."/>
            <person name="Broomall S.M."/>
            <person name="McNew L.A."/>
            <person name="Daligault H."/>
            <person name="Chapman C."/>
            <person name="Bruce D."/>
            <person name="Karavis M."/>
            <person name="Krepps M."/>
            <person name="McGregor P.A."/>
            <person name="Hong C."/>
            <person name="Park K.H."/>
            <person name="Akmal A."/>
            <person name="Feldman A."/>
            <person name="Lin J.S."/>
            <person name="Chang W.E."/>
            <person name="Higgs B.W."/>
            <person name="Demirev P."/>
            <person name="Lindquist J."/>
            <person name="Liem A."/>
            <person name="Fochler E."/>
            <person name="Read T.D."/>
            <person name="Tapia R."/>
            <person name="Johnson S."/>
            <person name="Bishop-Lilly K.A."/>
            <person name="Detter C."/>
            <person name="Han C."/>
            <person name="Sozhamannan S."/>
            <person name="Rosenzweig C.N."/>
            <person name="Skowronski E.W."/>
        </authorList>
    </citation>
    <scope>NUCLEOTIDE SEQUENCE [LARGE SCALE GENOMIC DNA]</scope>
    <source>
        <strain evidence="3 4">CC-PW-9</strain>
    </source>
</reference>
<dbReference type="RefSeq" id="WP_126841930.1">
    <property type="nucleotide sequence ID" value="NZ_PIQH01000006.1"/>
</dbReference>
<dbReference type="InterPro" id="IPR011335">
    <property type="entry name" value="Restrct_endonuc-II-like"/>
</dbReference>
<dbReference type="HAMAP" id="MF_00048">
    <property type="entry name" value="UPF0102"/>
    <property type="match status" value="1"/>
</dbReference>
<evidence type="ECO:0000313" key="4">
    <source>
        <dbReference type="Proteomes" id="UP000287996"/>
    </source>
</evidence>
<keyword evidence="4" id="KW-1185">Reference proteome</keyword>